<dbReference type="RefSeq" id="WP_018082839.1">
    <property type="nucleotide sequence ID" value="NZ_AQWM01000019.1"/>
</dbReference>
<proteinExistence type="predicted"/>
<reference evidence="3 4" key="1">
    <citation type="journal article" date="2014" name="Nature">
        <title>Sequential evolution of bacterial morphology by co-option of a developmental regulator.</title>
        <authorList>
            <person name="Jiang C."/>
            <person name="Brown P.J."/>
            <person name="Ducret A."/>
            <person name="Brun Y.V."/>
        </authorList>
    </citation>
    <scope>NUCLEOTIDE SEQUENCE [LARGE SCALE GENOMIC DNA]</scope>
    <source>
        <strain evidence="3 4">DSM 16100</strain>
    </source>
</reference>
<accession>V4PFR9</accession>
<comment type="caution">
    <text evidence="3">The sequence shown here is derived from an EMBL/GenBank/DDBJ whole genome shotgun (WGS) entry which is preliminary data.</text>
</comment>
<evidence type="ECO:0000313" key="4">
    <source>
        <dbReference type="Proteomes" id="UP000017837"/>
    </source>
</evidence>
<protein>
    <recommendedName>
        <fullName evidence="5">Nudix hydrolase domain-containing protein</fullName>
    </recommendedName>
</protein>
<dbReference type="PANTHER" id="PTHR12629">
    <property type="entry name" value="DIPHOSPHOINOSITOL POLYPHOSPHATE PHOSPHOHYDROLASE"/>
    <property type="match status" value="1"/>
</dbReference>
<keyword evidence="4" id="KW-1185">Reference proteome</keyword>
<evidence type="ECO:0000256" key="1">
    <source>
        <dbReference type="ARBA" id="ARBA00022723"/>
    </source>
</evidence>
<keyword evidence="1" id="KW-0479">Metal-binding</keyword>
<dbReference type="GO" id="GO:0005737">
    <property type="term" value="C:cytoplasm"/>
    <property type="evidence" value="ECO:0007669"/>
    <property type="project" value="TreeGrafter"/>
</dbReference>
<dbReference type="InterPro" id="IPR015797">
    <property type="entry name" value="NUDIX_hydrolase-like_dom_sf"/>
</dbReference>
<dbReference type="SUPFAM" id="SSF55811">
    <property type="entry name" value="Nudix"/>
    <property type="match status" value="1"/>
</dbReference>
<dbReference type="GO" id="GO:0016787">
    <property type="term" value="F:hydrolase activity"/>
    <property type="evidence" value="ECO:0007669"/>
    <property type="project" value="UniProtKB-KW"/>
</dbReference>
<dbReference type="Proteomes" id="UP000017837">
    <property type="component" value="Unassembled WGS sequence"/>
</dbReference>
<dbReference type="OrthoDB" id="7066910at2"/>
<organism evidence="3 4">
    <name type="scientific">Asticcacaulis benevestitus DSM 16100 = ATCC BAA-896</name>
    <dbReference type="NCBI Taxonomy" id="1121022"/>
    <lineage>
        <taxon>Bacteria</taxon>
        <taxon>Pseudomonadati</taxon>
        <taxon>Pseudomonadota</taxon>
        <taxon>Alphaproteobacteria</taxon>
        <taxon>Caulobacterales</taxon>
        <taxon>Caulobacteraceae</taxon>
        <taxon>Asticcacaulis</taxon>
    </lineage>
</organism>
<dbReference type="eggNOG" id="COG0494">
    <property type="taxonomic scope" value="Bacteria"/>
</dbReference>
<dbReference type="PANTHER" id="PTHR12629:SF42">
    <property type="entry name" value="OS02G0734300 PROTEIN"/>
    <property type="match status" value="1"/>
</dbReference>
<sequence length="95" mass="10531">MDGLADPDAAAREAYEEAGLMGMIGKVSIGSFSYTRQPKGCDAVFEIRVEVYPIRIDRQLAFWPEASRRQTVLMSPTLAKTMISNPSAPEFQCPF</sequence>
<dbReference type="AlphaFoldDB" id="V4PFR9"/>
<dbReference type="PATRIC" id="fig|1121022.4.peg.1381"/>
<dbReference type="Gene3D" id="3.90.79.10">
    <property type="entry name" value="Nucleoside Triphosphate Pyrophosphohydrolase"/>
    <property type="match status" value="1"/>
</dbReference>
<keyword evidence="2" id="KW-0378">Hydrolase</keyword>
<dbReference type="GO" id="GO:0046872">
    <property type="term" value="F:metal ion binding"/>
    <property type="evidence" value="ECO:0007669"/>
    <property type="project" value="UniProtKB-KW"/>
</dbReference>
<evidence type="ECO:0008006" key="5">
    <source>
        <dbReference type="Google" id="ProtNLM"/>
    </source>
</evidence>
<dbReference type="EMBL" id="AWGB01000010">
    <property type="protein sequence ID" value="ESQ92827.1"/>
    <property type="molecule type" value="Genomic_DNA"/>
</dbReference>
<gene>
    <name evidence="3" type="ORF">ABENE_06915</name>
</gene>
<dbReference type="STRING" id="1121022.GCA_000376105_03168"/>
<evidence type="ECO:0000313" key="3">
    <source>
        <dbReference type="EMBL" id="ESQ92827.1"/>
    </source>
</evidence>
<evidence type="ECO:0000256" key="2">
    <source>
        <dbReference type="ARBA" id="ARBA00022801"/>
    </source>
</evidence>
<name>V4PFR9_9CAUL</name>